<feature type="transmembrane region" description="Helical" evidence="1">
    <location>
        <begin position="7"/>
        <end position="26"/>
    </location>
</feature>
<name>A0ABX0DCN5_9MICC</name>
<evidence type="ECO:0000259" key="2">
    <source>
        <dbReference type="Pfam" id="PF04892"/>
    </source>
</evidence>
<evidence type="ECO:0000313" key="4">
    <source>
        <dbReference type="Proteomes" id="UP000479226"/>
    </source>
</evidence>
<comment type="caution">
    <text evidence="3">The sequence shown here is derived from an EMBL/GenBank/DDBJ whole genome shotgun (WGS) entry which is preliminary data.</text>
</comment>
<feature type="transmembrane region" description="Helical" evidence="1">
    <location>
        <begin position="110"/>
        <end position="130"/>
    </location>
</feature>
<reference evidence="3 4" key="1">
    <citation type="submission" date="2020-02" db="EMBL/GenBank/DDBJ databases">
        <title>Genome sequence of the type strain DSM 27180 of Arthrobacter silviterrae.</title>
        <authorList>
            <person name="Gao J."/>
            <person name="Sun J."/>
        </authorList>
    </citation>
    <scope>NUCLEOTIDE SEQUENCE [LARGE SCALE GENOMIC DNA]</scope>
    <source>
        <strain evidence="3 4">DSM 27180</strain>
    </source>
</reference>
<keyword evidence="1" id="KW-0812">Transmembrane</keyword>
<gene>
    <name evidence="3" type="ORF">G6N77_08495</name>
</gene>
<accession>A0ABX0DCN5</accession>
<evidence type="ECO:0000313" key="3">
    <source>
        <dbReference type="EMBL" id="NGN83496.1"/>
    </source>
</evidence>
<keyword evidence="1" id="KW-1133">Transmembrane helix</keyword>
<dbReference type="Proteomes" id="UP000479226">
    <property type="component" value="Unassembled WGS sequence"/>
</dbReference>
<protein>
    <submittedName>
        <fullName evidence="3">VanZ family protein</fullName>
    </submittedName>
</protein>
<proteinExistence type="predicted"/>
<feature type="transmembrane region" description="Helical" evidence="1">
    <location>
        <begin position="86"/>
        <end position="104"/>
    </location>
</feature>
<keyword evidence="4" id="KW-1185">Reference proteome</keyword>
<dbReference type="EMBL" id="JAAKZI010000011">
    <property type="protein sequence ID" value="NGN83496.1"/>
    <property type="molecule type" value="Genomic_DNA"/>
</dbReference>
<dbReference type="Pfam" id="PF04892">
    <property type="entry name" value="VanZ"/>
    <property type="match status" value="1"/>
</dbReference>
<dbReference type="RefSeq" id="WP_165181594.1">
    <property type="nucleotide sequence ID" value="NZ_JAAKZI010000011.1"/>
</dbReference>
<dbReference type="InterPro" id="IPR006976">
    <property type="entry name" value="VanZ-like"/>
</dbReference>
<keyword evidence="1" id="KW-0472">Membrane</keyword>
<organism evidence="3 4">
    <name type="scientific">Arthrobacter silviterrae</name>
    <dbReference type="NCBI Taxonomy" id="2026658"/>
    <lineage>
        <taxon>Bacteria</taxon>
        <taxon>Bacillati</taxon>
        <taxon>Actinomycetota</taxon>
        <taxon>Actinomycetes</taxon>
        <taxon>Micrococcales</taxon>
        <taxon>Micrococcaceae</taxon>
        <taxon>Arthrobacter</taxon>
    </lineage>
</organism>
<feature type="domain" description="VanZ-like" evidence="2">
    <location>
        <begin position="14"/>
        <end position="129"/>
    </location>
</feature>
<sequence>MIKPLHRIALAAAAIYLVGVAMVVFWPTPVDRPASGELHLVIDWLHVHGLPKFIGYNQVEFTANIAMFLPMGLILSIWFKNGWVGLVVGSLASCFIELSQYLFLPHRYASGLDVLANTMGAAIGAALYIAGHRRHGLSLSLPVVELVETHG</sequence>
<feature type="transmembrane region" description="Helical" evidence="1">
    <location>
        <begin position="61"/>
        <end position="79"/>
    </location>
</feature>
<evidence type="ECO:0000256" key="1">
    <source>
        <dbReference type="SAM" id="Phobius"/>
    </source>
</evidence>